<dbReference type="HOGENOM" id="CLU_024402_0_1_1"/>
<evidence type="ECO:0000256" key="1">
    <source>
        <dbReference type="ARBA" id="ARBA00001974"/>
    </source>
</evidence>
<evidence type="ECO:0000313" key="7">
    <source>
        <dbReference type="Proteomes" id="UP000019471"/>
    </source>
</evidence>
<dbReference type="Gene3D" id="3.40.462.10">
    <property type="entry name" value="FAD-linked oxidases, C-terminal domain"/>
    <property type="match status" value="1"/>
</dbReference>
<keyword evidence="4" id="KW-0560">Oxidoreductase</keyword>
<protein>
    <recommendedName>
        <fullName evidence="5">FAD-binding PCMH-type domain-containing protein</fullName>
    </recommendedName>
</protein>
<dbReference type="GeneID" id="19185646"/>
<evidence type="ECO:0000256" key="2">
    <source>
        <dbReference type="ARBA" id="ARBA00022630"/>
    </source>
</evidence>
<gene>
    <name evidence="6" type="ORF">A1O5_00910</name>
</gene>
<dbReference type="PANTHER" id="PTHR11748">
    <property type="entry name" value="D-LACTATE DEHYDROGENASE"/>
    <property type="match status" value="1"/>
</dbReference>
<dbReference type="PANTHER" id="PTHR11748:SF114">
    <property type="entry name" value="ARYL-ALCOHOL OXIDASE VANILLYL-ALCOHOL OXIDASE (AFU_ORTHOLOGUE AFUA_3G09500)-RELATED"/>
    <property type="match status" value="1"/>
</dbReference>
<dbReference type="STRING" id="1182543.W9X7G2"/>
<name>W9X7G2_9EURO</name>
<comment type="caution">
    <text evidence="6">The sequence shown here is derived from an EMBL/GenBank/DDBJ whole genome shotgun (WGS) entry which is preliminary data.</text>
</comment>
<sequence length="567" mass="63716">MAKFVLYSDEDLQRQHRELFEKSIDFPIEPVLPPKVTAAEFEWAIKEWRKNLGVANVITGSSLFNFIDPFEMMEIDKKSIPSAAICPGSVEELREALKVANQKAIPLWTCSRGKNLGYGGPAPRMRGSVVLSLHRMNKIIEVNEKYAYAVVEPGVTFFDLYNHCRSNNLKLWPSVPSLGWGSVLGNTVDRGFGYTPLGDHHQHMCGLEVMFANGDLLRTGQYAISHGKTAHLCKYSFGPSTEGLFLQSNLGIVTKLGLWLYPQPQTFISCTVDMDDPEDIEAIVDVLGELRRRDILQNNPVIRNIIAWSSMQGRREDVWDGEGPIPQSILKKLQKKMDLGYWMVRFGLYGPKDVVEKRLDVVKSVMSQQAPTARLRSYLFEGDDGGLVDATKIPTPLGGGQVGVPDMWTLPAVQYRCPKAAGLGAHTDFSPILPASGKVVLEWFLVAKKIIEAEGFDAYCGGHLHARHMVLINMILFDKSNANQRAAVQTIFQNLVRESKKRGFSKYRSHINDMDAVADMYDFNNHAYRRFIEGLKDSLDPNGILSPGKQGIWPKRYRVEQQTKLKL</sequence>
<keyword evidence="7" id="KW-1185">Reference proteome</keyword>
<dbReference type="InterPro" id="IPR016170">
    <property type="entry name" value="Cytok_DH_C_sf"/>
</dbReference>
<dbReference type="eggNOG" id="KOG1231">
    <property type="taxonomic scope" value="Eukaryota"/>
</dbReference>
<dbReference type="EMBL" id="AMGX01000001">
    <property type="protein sequence ID" value="EXJ76402.1"/>
    <property type="molecule type" value="Genomic_DNA"/>
</dbReference>
<dbReference type="InterPro" id="IPR006094">
    <property type="entry name" value="Oxid_FAD_bind_N"/>
</dbReference>
<dbReference type="Gene3D" id="3.30.43.10">
    <property type="entry name" value="Uridine Diphospho-n-acetylenolpyruvylglucosamine Reductase, domain 2"/>
    <property type="match status" value="1"/>
</dbReference>
<dbReference type="InterPro" id="IPR016169">
    <property type="entry name" value="FAD-bd_PCMH_sub2"/>
</dbReference>
<dbReference type="InterPro" id="IPR016171">
    <property type="entry name" value="Vanillyl_alc_oxidase_C-sub2"/>
</dbReference>
<dbReference type="GO" id="GO:0008720">
    <property type="term" value="F:D-lactate dehydrogenase (NAD+) activity"/>
    <property type="evidence" value="ECO:0007669"/>
    <property type="project" value="TreeGrafter"/>
</dbReference>
<dbReference type="InterPro" id="IPR016164">
    <property type="entry name" value="FAD-linked_Oxase-like_C"/>
</dbReference>
<dbReference type="Gene3D" id="3.30.465.10">
    <property type="match status" value="1"/>
</dbReference>
<reference evidence="6 7" key="1">
    <citation type="submission" date="2013-03" db="EMBL/GenBank/DDBJ databases">
        <title>The Genome Sequence of Cladophialophora psammophila CBS 110553.</title>
        <authorList>
            <consortium name="The Broad Institute Genomics Platform"/>
            <person name="Cuomo C."/>
            <person name="de Hoog S."/>
            <person name="Gorbushina A."/>
            <person name="Walker B."/>
            <person name="Young S.K."/>
            <person name="Zeng Q."/>
            <person name="Gargeya S."/>
            <person name="Fitzgerald M."/>
            <person name="Haas B."/>
            <person name="Abouelleil A."/>
            <person name="Allen A.W."/>
            <person name="Alvarado L."/>
            <person name="Arachchi H.M."/>
            <person name="Berlin A.M."/>
            <person name="Chapman S.B."/>
            <person name="Gainer-Dewar J."/>
            <person name="Goldberg J."/>
            <person name="Griggs A."/>
            <person name="Gujja S."/>
            <person name="Hansen M."/>
            <person name="Howarth C."/>
            <person name="Imamovic A."/>
            <person name="Ireland A."/>
            <person name="Larimer J."/>
            <person name="McCowan C."/>
            <person name="Murphy C."/>
            <person name="Pearson M."/>
            <person name="Poon T.W."/>
            <person name="Priest M."/>
            <person name="Roberts A."/>
            <person name="Saif S."/>
            <person name="Shea T."/>
            <person name="Sisk P."/>
            <person name="Sykes S."/>
            <person name="Wortman J."/>
            <person name="Nusbaum C."/>
            <person name="Birren B."/>
        </authorList>
    </citation>
    <scope>NUCLEOTIDE SEQUENCE [LARGE SCALE GENOMIC DNA]</scope>
    <source>
        <strain evidence="6 7">CBS 110553</strain>
    </source>
</reference>
<evidence type="ECO:0000256" key="3">
    <source>
        <dbReference type="ARBA" id="ARBA00022827"/>
    </source>
</evidence>
<dbReference type="GO" id="GO:0005739">
    <property type="term" value="C:mitochondrion"/>
    <property type="evidence" value="ECO:0007669"/>
    <property type="project" value="TreeGrafter"/>
</dbReference>
<dbReference type="GO" id="GO:0071949">
    <property type="term" value="F:FAD binding"/>
    <property type="evidence" value="ECO:0007669"/>
    <property type="project" value="InterPro"/>
</dbReference>
<dbReference type="Gene3D" id="1.10.45.10">
    <property type="entry name" value="Vanillyl-alcohol Oxidase, Chain A, domain 4"/>
    <property type="match status" value="1"/>
</dbReference>
<keyword evidence="3" id="KW-0274">FAD</keyword>
<dbReference type="PROSITE" id="PS51387">
    <property type="entry name" value="FAD_PCMH"/>
    <property type="match status" value="1"/>
</dbReference>
<dbReference type="OrthoDB" id="5332616at2759"/>
<dbReference type="SUPFAM" id="SSF56176">
    <property type="entry name" value="FAD-binding/transporter-associated domain-like"/>
    <property type="match status" value="1"/>
</dbReference>
<organism evidence="6 7">
    <name type="scientific">Cladophialophora psammophila CBS 110553</name>
    <dbReference type="NCBI Taxonomy" id="1182543"/>
    <lineage>
        <taxon>Eukaryota</taxon>
        <taxon>Fungi</taxon>
        <taxon>Dikarya</taxon>
        <taxon>Ascomycota</taxon>
        <taxon>Pezizomycotina</taxon>
        <taxon>Eurotiomycetes</taxon>
        <taxon>Chaetothyriomycetidae</taxon>
        <taxon>Chaetothyriales</taxon>
        <taxon>Herpotrichiellaceae</taxon>
        <taxon>Cladophialophora</taxon>
    </lineage>
</organism>
<dbReference type="Pfam" id="PF02913">
    <property type="entry name" value="FAD-oxidase_C"/>
    <property type="match status" value="1"/>
</dbReference>
<evidence type="ECO:0000259" key="5">
    <source>
        <dbReference type="PROSITE" id="PS51387"/>
    </source>
</evidence>
<evidence type="ECO:0000256" key="4">
    <source>
        <dbReference type="ARBA" id="ARBA00023002"/>
    </source>
</evidence>
<dbReference type="GO" id="GO:0004458">
    <property type="term" value="F:D-lactate dehydrogenase (cytochrome) activity"/>
    <property type="evidence" value="ECO:0007669"/>
    <property type="project" value="TreeGrafter"/>
</dbReference>
<dbReference type="Proteomes" id="UP000019471">
    <property type="component" value="Unassembled WGS sequence"/>
</dbReference>
<dbReference type="RefSeq" id="XP_007739719.1">
    <property type="nucleotide sequence ID" value="XM_007741529.1"/>
</dbReference>
<dbReference type="SUPFAM" id="SSF55103">
    <property type="entry name" value="FAD-linked oxidases, C-terminal domain"/>
    <property type="match status" value="1"/>
</dbReference>
<keyword evidence="2" id="KW-0285">Flavoprotein</keyword>
<accession>W9X7G2</accession>
<dbReference type="InterPro" id="IPR016167">
    <property type="entry name" value="FAD-bd_PCMH_sub1"/>
</dbReference>
<dbReference type="GO" id="GO:1903457">
    <property type="term" value="P:lactate catabolic process"/>
    <property type="evidence" value="ECO:0007669"/>
    <property type="project" value="TreeGrafter"/>
</dbReference>
<feature type="domain" description="FAD-binding PCMH-type" evidence="5">
    <location>
        <begin position="77"/>
        <end position="263"/>
    </location>
</feature>
<dbReference type="InterPro" id="IPR036318">
    <property type="entry name" value="FAD-bd_PCMH-like_sf"/>
</dbReference>
<dbReference type="InterPro" id="IPR004113">
    <property type="entry name" value="FAD-bd_oxidored_4_C"/>
</dbReference>
<dbReference type="InterPro" id="IPR016166">
    <property type="entry name" value="FAD-bd_PCMH"/>
</dbReference>
<dbReference type="AlphaFoldDB" id="W9X7G2"/>
<dbReference type="Pfam" id="PF01565">
    <property type="entry name" value="FAD_binding_4"/>
    <property type="match status" value="1"/>
</dbReference>
<evidence type="ECO:0000313" key="6">
    <source>
        <dbReference type="EMBL" id="EXJ76402.1"/>
    </source>
</evidence>
<proteinExistence type="predicted"/>
<comment type="cofactor">
    <cofactor evidence="1">
        <name>FAD</name>
        <dbReference type="ChEBI" id="CHEBI:57692"/>
    </cofactor>
</comment>